<organism evidence="1">
    <name type="scientific">Salmonella enterica subsp. salamae</name>
    <dbReference type="NCBI Taxonomy" id="59202"/>
    <lineage>
        <taxon>Bacteria</taxon>
        <taxon>Pseudomonadati</taxon>
        <taxon>Pseudomonadota</taxon>
        <taxon>Gammaproteobacteria</taxon>
        <taxon>Enterobacterales</taxon>
        <taxon>Enterobacteriaceae</taxon>
        <taxon>Salmonella</taxon>
    </lineage>
</organism>
<gene>
    <name evidence="1" type="ORF">JMJ84_03465</name>
</gene>
<reference evidence="1" key="1">
    <citation type="submission" date="2021-07" db="EMBL/GenBank/DDBJ databases">
        <title>Whole-Genome Sequences of non-enterica strains of Salmonella enterica isolated from poultry houses.</title>
        <authorList>
            <person name="Lamas A."/>
            <person name="Regal P."/>
            <person name="Miranda J.M."/>
            <person name="Vazquez B."/>
            <person name="Cepeda A."/>
            <person name="Franco C.M."/>
        </authorList>
    </citation>
    <scope>NUCLEOTIDE SEQUENCE</scope>
    <source>
        <strain evidence="1">LHICA_SA2</strain>
    </source>
</reference>
<protein>
    <submittedName>
        <fullName evidence="1">Uncharacterized protein</fullName>
    </submittedName>
</protein>
<name>A0A8F7V2Q0_SALER</name>
<sequence length="75" mass="8770">MITRSYKTTRIFADNGSDWKKGRFSADYRYGGPSGEFRLSLTAHSARYRPLLKALGDRLNYRDVKMSLQDDFMLR</sequence>
<evidence type="ECO:0000313" key="1">
    <source>
        <dbReference type="EMBL" id="QXX25921.1"/>
    </source>
</evidence>
<accession>A0A8F7V2Q0</accession>
<dbReference type="AlphaFoldDB" id="A0A8F7V2Q0"/>
<proteinExistence type="predicted"/>
<dbReference type="EMBL" id="CP079837">
    <property type="protein sequence ID" value="QXX25921.1"/>
    <property type="molecule type" value="Genomic_DNA"/>
</dbReference>